<feature type="transmembrane region" description="Helical" evidence="8">
    <location>
        <begin position="88"/>
        <end position="112"/>
    </location>
</feature>
<keyword evidence="4" id="KW-0309">Germination</keyword>
<keyword evidence="5 8" id="KW-0812">Transmembrane</keyword>
<keyword evidence="3" id="KW-0813">Transport</keyword>
<organism evidence="9 10">
    <name type="scientific">Alteribacillus iranensis</name>
    <dbReference type="NCBI Taxonomy" id="930128"/>
    <lineage>
        <taxon>Bacteria</taxon>
        <taxon>Bacillati</taxon>
        <taxon>Bacillota</taxon>
        <taxon>Bacilli</taxon>
        <taxon>Bacillales</taxon>
        <taxon>Bacillaceae</taxon>
        <taxon>Alteribacillus</taxon>
    </lineage>
</organism>
<dbReference type="RefSeq" id="WP_245757926.1">
    <property type="nucleotide sequence ID" value="NZ_FONT01000007.1"/>
</dbReference>
<sequence length="377" mass="43995">MNVLTEFSLFDKTSTLDGVYVTFMVNRLQMLYLLLIMPIYLVQPYMIWAILAVGVLSHFNLMILSKWFASDYSVKGYQGFSQLLGRPLLRFLAFLGLPLLLLKISILVLGYSEIVHQFVFPAVDRNWMLLFLMVVSIYMAAQGMEKTIRFIVIAFFCTIWMIVLYYSFFTYPIASLSDLYPLIPENSSDFFWKGILLIWSSLSGPEFLIFLAPWLGKNEKIPKYLSIGNAITVIEYLLLFVATQFFFGADLLRQAKFPMIEMIRYLQLPVFERIDIILIALYMFHFLFTIAIFLIYFYGGLRIIFQKRDEPINRLSFFLACLFIYVSLVLLNEWLWEEEQNVLVDFHIWAGAVSYILVPSFLVAMTKIKERTKGGTF</sequence>
<evidence type="ECO:0000256" key="1">
    <source>
        <dbReference type="ARBA" id="ARBA00004141"/>
    </source>
</evidence>
<feature type="transmembrane region" description="Helical" evidence="8">
    <location>
        <begin position="118"/>
        <end position="138"/>
    </location>
</feature>
<evidence type="ECO:0000313" key="9">
    <source>
        <dbReference type="EMBL" id="SFE97470.1"/>
    </source>
</evidence>
<keyword evidence="6 8" id="KW-1133">Transmembrane helix</keyword>
<evidence type="ECO:0000256" key="6">
    <source>
        <dbReference type="ARBA" id="ARBA00022989"/>
    </source>
</evidence>
<name>A0A1I2EYZ8_9BACI</name>
<evidence type="ECO:0000256" key="2">
    <source>
        <dbReference type="ARBA" id="ARBA00007998"/>
    </source>
</evidence>
<evidence type="ECO:0000256" key="7">
    <source>
        <dbReference type="ARBA" id="ARBA00023136"/>
    </source>
</evidence>
<gene>
    <name evidence="9" type="ORF">SAMN05192532_10769</name>
</gene>
<feature type="transmembrane region" description="Helical" evidence="8">
    <location>
        <begin position="194"/>
        <end position="215"/>
    </location>
</feature>
<keyword evidence="10" id="KW-1185">Reference proteome</keyword>
<protein>
    <submittedName>
        <fullName evidence="9">Spore germination protein</fullName>
    </submittedName>
</protein>
<dbReference type="Proteomes" id="UP000199516">
    <property type="component" value="Unassembled WGS sequence"/>
</dbReference>
<comment type="subcellular location">
    <subcellularLocation>
        <location evidence="1">Membrane</location>
        <topology evidence="1">Multi-pass membrane protein</topology>
    </subcellularLocation>
</comment>
<dbReference type="AlphaFoldDB" id="A0A1I2EYZ8"/>
<dbReference type="STRING" id="930128.SAMN05192532_10769"/>
<evidence type="ECO:0000256" key="8">
    <source>
        <dbReference type="SAM" id="Phobius"/>
    </source>
</evidence>
<accession>A0A1I2EYZ8</accession>
<evidence type="ECO:0000256" key="3">
    <source>
        <dbReference type="ARBA" id="ARBA00022448"/>
    </source>
</evidence>
<dbReference type="EMBL" id="FONT01000007">
    <property type="protein sequence ID" value="SFE97470.1"/>
    <property type="molecule type" value="Genomic_DNA"/>
</dbReference>
<feature type="transmembrane region" description="Helical" evidence="8">
    <location>
        <begin position="150"/>
        <end position="174"/>
    </location>
</feature>
<feature type="transmembrane region" description="Helical" evidence="8">
    <location>
        <begin position="20"/>
        <end position="41"/>
    </location>
</feature>
<evidence type="ECO:0000256" key="4">
    <source>
        <dbReference type="ARBA" id="ARBA00022544"/>
    </source>
</evidence>
<dbReference type="GO" id="GO:0009847">
    <property type="term" value="P:spore germination"/>
    <property type="evidence" value="ECO:0007669"/>
    <property type="project" value="InterPro"/>
</dbReference>
<feature type="transmembrane region" description="Helical" evidence="8">
    <location>
        <begin position="47"/>
        <end position="68"/>
    </location>
</feature>
<reference evidence="9 10" key="1">
    <citation type="submission" date="2016-10" db="EMBL/GenBank/DDBJ databases">
        <authorList>
            <person name="de Groot N.N."/>
        </authorList>
    </citation>
    <scope>NUCLEOTIDE SEQUENCE [LARGE SCALE GENOMIC DNA]</scope>
    <source>
        <strain evidence="9 10">DSM 23995</strain>
    </source>
</reference>
<keyword evidence="7 8" id="KW-0472">Membrane</keyword>
<evidence type="ECO:0000313" key="10">
    <source>
        <dbReference type="Proteomes" id="UP000199516"/>
    </source>
</evidence>
<dbReference type="InterPro" id="IPR004761">
    <property type="entry name" value="Spore_GerAB"/>
</dbReference>
<proteinExistence type="inferred from homology"/>
<dbReference type="PANTHER" id="PTHR34975">
    <property type="entry name" value="SPORE GERMINATION PROTEIN A2"/>
    <property type="match status" value="1"/>
</dbReference>
<feature type="transmembrane region" description="Helical" evidence="8">
    <location>
        <begin position="276"/>
        <end position="299"/>
    </location>
</feature>
<feature type="transmembrane region" description="Helical" evidence="8">
    <location>
        <begin position="346"/>
        <end position="365"/>
    </location>
</feature>
<dbReference type="Pfam" id="PF03845">
    <property type="entry name" value="Spore_permease"/>
    <property type="match status" value="1"/>
</dbReference>
<evidence type="ECO:0000256" key="5">
    <source>
        <dbReference type="ARBA" id="ARBA00022692"/>
    </source>
</evidence>
<feature type="transmembrane region" description="Helical" evidence="8">
    <location>
        <begin position="311"/>
        <end position="331"/>
    </location>
</feature>
<dbReference type="PANTHER" id="PTHR34975:SF2">
    <property type="entry name" value="SPORE GERMINATION PROTEIN A2"/>
    <property type="match status" value="1"/>
</dbReference>
<dbReference type="GO" id="GO:0016020">
    <property type="term" value="C:membrane"/>
    <property type="evidence" value="ECO:0007669"/>
    <property type="project" value="UniProtKB-SubCell"/>
</dbReference>
<feature type="transmembrane region" description="Helical" evidence="8">
    <location>
        <begin position="227"/>
        <end position="247"/>
    </location>
</feature>
<comment type="similarity">
    <text evidence="2">Belongs to the amino acid-polyamine-organocation (APC) superfamily. Spore germination protein (SGP) (TC 2.A.3.9) family.</text>
</comment>